<evidence type="ECO:0000313" key="3">
    <source>
        <dbReference type="Proteomes" id="UP000233435"/>
    </source>
</evidence>
<feature type="non-terminal residue" evidence="2">
    <location>
        <position position="230"/>
    </location>
</feature>
<proteinExistence type="predicted"/>
<keyword evidence="3" id="KW-1185">Reference proteome</keyword>
<dbReference type="RefSeq" id="WP_203226821.1">
    <property type="nucleotide sequence ID" value="NZ_PJEO01000003.1"/>
</dbReference>
<dbReference type="AlphaFoldDB" id="A0A2N3HPR6"/>
<evidence type="ECO:0000256" key="1">
    <source>
        <dbReference type="SAM" id="SignalP"/>
    </source>
</evidence>
<feature type="chain" id="PRO_5014891192" evidence="1">
    <location>
        <begin position="20"/>
        <end position="230"/>
    </location>
</feature>
<reference evidence="2 3" key="1">
    <citation type="submission" date="2017-12" db="EMBL/GenBank/DDBJ databases">
        <title>Confluentibacter flavum sp. nov., isolated from the saline lake.</title>
        <authorList>
            <person name="Yu L."/>
        </authorList>
    </citation>
    <scope>NUCLEOTIDE SEQUENCE [LARGE SCALE GENOMIC DNA]</scope>
    <source>
        <strain evidence="2 3">3B</strain>
    </source>
</reference>
<feature type="signal peptide" evidence="1">
    <location>
        <begin position="1"/>
        <end position="19"/>
    </location>
</feature>
<gene>
    <name evidence="2" type="ORF">CSW08_00130</name>
</gene>
<evidence type="ECO:0000313" key="2">
    <source>
        <dbReference type="EMBL" id="PKQ46917.1"/>
    </source>
</evidence>
<dbReference type="EMBL" id="PJEO01000003">
    <property type="protein sequence ID" value="PKQ46917.1"/>
    <property type="molecule type" value="Genomic_DNA"/>
</dbReference>
<dbReference type="Proteomes" id="UP000233435">
    <property type="component" value="Unassembled WGS sequence"/>
</dbReference>
<comment type="caution">
    <text evidence="2">The sequence shown here is derived from an EMBL/GenBank/DDBJ whole genome shotgun (WGS) entry which is preliminary data.</text>
</comment>
<sequence>MKKILLLLLLIVAGFQGFSQTPGISYQAVILNPNTKELPGVNAQTSILANSNVAVRFTVMNESYEQEYQEYHQTKTDAYGMINLLIGHGTRISGSYFEDILWIGLSKKLKIDIDFSGTGNNFVLLSEQNLTYMPQPASTETLQLISDNTIKILEEEVRAMEEEAILQTELNTTQTGAGLNADGTYAANTSANYISGSTSLQDAANDLDAQAKVNADAIATNNTNVKAELD</sequence>
<accession>A0A2N3HPR6</accession>
<organism evidence="2 3">
    <name type="scientific">Confluentibacter flavum</name>
    <dbReference type="NCBI Taxonomy" id="1909700"/>
    <lineage>
        <taxon>Bacteria</taxon>
        <taxon>Pseudomonadati</taxon>
        <taxon>Bacteroidota</taxon>
        <taxon>Flavobacteriia</taxon>
        <taxon>Flavobacteriales</taxon>
        <taxon>Flavobacteriaceae</taxon>
        <taxon>Confluentibacter</taxon>
    </lineage>
</organism>
<name>A0A2N3HPR6_9FLAO</name>
<protein>
    <submittedName>
        <fullName evidence="2">Uncharacterized protein</fullName>
    </submittedName>
</protein>
<keyword evidence="1" id="KW-0732">Signal</keyword>